<dbReference type="InterPro" id="IPR030822">
    <property type="entry name" value="MXAN_4361/MXAN_4362"/>
</dbReference>
<gene>
    <name evidence="1" type="ORF">FRC98_08175</name>
</gene>
<dbReference type="AlphaFoldDB" id="A0A5C6XK25"/>
<dbReference type="EMBL" id="VOSM01000003">
    <property type="protein sequence ID" value="TXD37656.1"/>
    <property type="molecule type" value="Genomic_DNA"/>
</dbReference>
<name>A0A5C6XK25_9DELT</name>
<sequence length="62" mass="7436">MATKKKMTLYLPEELLNEMRQEALRQDRSLSWIMEAAWKIARERLREMPGVDELYEDYEAAS</sequence>
<dbReference type="NCBIfam" id="TIGR04563">
    <property type="entry name" value="TIGR04563 family protein"/>
    <property type="match status" value="1"/>
</dbReference>
<accession>A0A5C6XK25</accession>
<proteinExistence type="predicted"/>
<keyword evidence="2" id="KW-1185">Reference proteome</keyword>
<protein>
    <submittedName>
        <fullName evidence="1">TIGR04563 family protein</fullName>
    </submittedName>
</protein>
<evidence type="ECO:0000313" key="1">
    <source>
        <dbReference type="EMBL" id="TXD37656.1"/>
    </source>
</evidence>
<dbReference type="Proteomes" id="UP000321412">
    <property type="component" value="Unassembled WGS sequence"/>
</dbReference>
<comment type="caution">
    <text evidence="1">The sequence shown here is derived from an EMBL/GenBank/DDBJ whole genome shotgun (WGS) entry which is preliminary data.</text>
</comment>
<dbReference type="RefSeq" id="WP_146980812.1">
    <property type="nucleotide sequence ID" value="NZ_VOSM01000003.1"/>
</dbReference>
<reference evidence="1 2" key="1">
    <citation type="submission" date="2019-08" db="EMBL/GenBank/DDBJ databases">
        <title>Bradymonadales sp. TMQ4.</title>
        <authorList>
            <person name="Liang Q."/>
        </authorList>
    </citation>
    <scope>NUCLEOTIDE SEQUENCE [LARGE SCALE GENOMIC DNA]</scope>
    <source>
        <strain evidence="1 2">TMQ4</strain>
    </source>
</reference>
<evidence type="ECO:0000313" key="2">
    <source>
        <dbReference type="Proteomes" id="UP000321412"/>
    </source>
</evidence>
<organism evidence="1 2">
    <name type="scientific">Lujinxingia vulgaris</name>
    <dbReference type="NCBI Taxonomy" id="2600176"/>
    <lineage>
        <taxon>Bacteria</taxon>
        <taxon>Deltaproteobacteria</taxon>
        <taxon>Bradymonadales</taxon>
        <taxon>Lujinxingiaceae</taxon>
        <taxon>Lujinxingia</taxon>
    </lineage>
</organism>
<dbReference type="OrthoDB" id="5519880at2"/>